<dbReference type="InterPro" id="IPR013783">
    <property type="entry name" value="Ig-like_fold"/>
</dbReference>
<dbReference type="InterPro" id="IPR050713">
    <property type="entry name" value="RTP_Phos/Ushers"/>
</dbReference>
<keyword evidence="3 13" id="KW-0812">Transmembrane</keyword>
<evidence type="ECO:0000256" key="11">
    <source>
        <dbReference type="ARBA" id="ARBA00051722"/>
    </source>
</evidence>
<feature type="compositionally biased region" description="Polar residues" evidence="12">
    <location>
        <begin position="1632"/>
        <end position="1641"/>
    </location>
</feature>
<name>A0A2T7P557_POMCA</name>
<accession>A0A2T7P557</accession>
<keyword evidence="6" id="KW-0378">Hydrolase</keyword>
<dbReference type="CDD" id="cd00063">
    <property type="entry name" value="FN3"/>
    <property type="match status" value="5"/>
</dbReference>
<dbReference type="SMART" id="SM00404">
    <property type="entry name" value="PTPc_motif"/>
    <property type="match status" value="1"/>
</dbReference>
<dbReference type="Proteomes" id="UP000245119">
    <property type="component" value="Linkage Group LG6"/>
</dbReference>
<protein>
    <recommendedName>
        <fullName evidence="2">protein-tyrosine-phosphatase</fullName>
        <ecNumber evidence="2">3.1.3.48</ecNumber>
    </recommendedName>
</protein>
<keyword evidence="18" id="KW-1185">Reference proteome</keyword>
<dbReference type="InterPro" id="IPR000387">
    <property type="entry name" value="Tyr_Pase_dom"/>
</dbReference>
<dbReference type="OrthoDB" id="6129861at2759"/>
<dbReference type="STRING" id="400727.A0A2T7P557"/>
<evidence type="ECO:0000256" key="13">
    <source>
        <dbReference type="SAM" id="Phobius"/>
    </source>
</evidence>
<dbReference type="EC" id="3.1.3.48" evidence="2"/>
<feature type="domain" description="Fibronectin type-III" evidence="16">
    <location>
        <begin position="139"/>
        <end position="268"/>
    </location>
</feature>
<evidence type="ECO:0000256" key="1">
    <source>
        <dbReference type="ARBA" id="ARBA00004479"/>
    </source>
</evidence>
<dbReference type="PROSITE" id="PS50055">
    <property type="entry name" value="TYR_PHOSPHATASE_PTP"/>
    <property type="match status" value="1"/>
</dbReference>
<organism evidence="17 18">
    <name type="scientific">Pomacea canaliculata</name>
    <name type="common">Golden apple snail</name>
    <dbReference type="NCBI Taxonomy" id="400727"/>
    <lineage>
        <taxon>Eukaryota</taxon>
        <taxon>Metazoa</taxon>
        <taxon>Spiralia</taxon>
        <taxon>Lophotrochozoa</taxon>
        <taxon>Mollusca</taxon>
        <taxon>Gastropoda</taxon>
        <taxon>Caenogastropoda</taxon>
        <taxon>Architaenioglossa</taxon>
        <taxon>Ampullarioidea</taxon>
        <taxon>Ampullariidae</taxon>
        <taxon>Pomacea</taxon>
    </lineage>
</organism>
<evidence type="ECO:0000259" key="16">
    <source>
        <dbReference type="PROSITE" id="PS50853"/>
    </source>
</evidence>
<keyword evidence="4" id="KW-0732">Signal</keyword>
<dbReference type="PROSITE" id="PS50056">
    <property type="entry name" value="TYR_PHOSPHATASE_2"/>
    <property type="match status" value="1"/>
</dbReference>
<dbReference type="Pfam" id="PF00041">
    <property type="entry name" value="fn3"/>
    <property type="match status" value="4"/>
</dbReference>
<gene>
    <name evidence="17" type="ORF">C0Q70_11121</name>
</gene>
<dbReference type="Pfam" id="PF00102">
    <property type="entry name" value="Y_phosphatase"/>
    <property type="match status" value="1"/>
</dbReference>
<dbReference type="Pfam" id="PF18861">
    <property type="entry name" value="PTP_tm"/>
    <property type="match status" value="1"/>
</dbReference>
<dbReference type="PANTHER" id="PTHR46957">
    <property type="entry name" value="CYTOKINE RECEPTOR"/>
    <property type="match status" value="1"/>
</dbReference>
<evidence type="ECO:0000256" key="9">
    <source>
        <dbReference type="ARBA" id="ARBA00023136"/>
    </source>
</evidence>
<dbReference type="InterPro" id="IPR003595">
    <property type="entry name" value="Tyr_Pase_cat"/>
</dbReference>
<evidence type="ECO:0000256" key="3">
    <source>
        <dbReference type="ARBA" id="ARBA00022692"/>
    </source>
</evidence>
<dbReference type="PANTHER" id="PTHR46957:SF3">
    <property type="entry name" value="CYTOKINE RECEPTOR"/>
    <property type="match status" value="1"/>
</dbReference>
<keyword evidence="7" id="KW-0904">Protein phosphatase</keyword>
<dbReference type="InterPro" id="IPR029021">
    <property type="entry name" value="Prot-tyrosine_phosphatase-like"/>
</dbReference>
<feature type="domain" description="Fibronectin type-III" evidence="16">
    <location>
        <begin position="270"/>
        <end position="375"/>
    </location>
</feature>
<keyword evidence="9 13" id="KW-0472">Membrane</keyword>
<dbReference type="InterPro" id="IPR000242">
    <property type="entry name" value="PTP_cat"/>
</dbReference>
<evidence type="ECO:0000256" key="10">
    <source>
        <dbReference type="ARBA" id="ARBA00023180"/>
    </source>
</evidence>
<feature type="region of interest" description="Disordered" evidence="12">
    <location>
        <begin position="1512"/>
        <end position="1646"/>
    </location>
</feature>
<evidence type="ECO:0000256" key="2">
    <source>
        <dbReference type="ARBA" id="ARBA00013064"/>
    </source>
</evidence>
<dbReference type="InterPro" id="IPR036116">
    <property type="entry name" value="FN3_sf"/>
</dbReference>
<evidence type="ECO:0000259" key="14">
    <source>
        <dbReference type="PROSITE" id="PS50055"/>
    </source>
</evidence>
<dbReference type="GO" id="GO:0016020">
    <property type="term" value="C:membrane"/>
    <property type="evidence" value="ECO:0007669"/>
    <property type="project" value="UniProtKB-SubCell"/>
</dbReference>
<dbReference type="PRINTS" id="PR00700">
    <property type="entry name" value="PRTYPHPHTASE"/>
</dbReference>
<evidence type="ECO:0000256" key="5">
    <source>
        <dbReference type="ARBA" id="ARBA00022737"/>
    </source>
</evidence>
<comment type="subcellular location">
    <subcellularLocation>
        <location evidence="1">Membrane</location>
        <topology evidence="1">Single-pass type I membrane protein</topology>
    </subcellularLocation>
</comment>
<dbReference type="InterPro" id="IPR003961">
    <property type="entry name" value="FN3_dom"/>
</dbReference>
<dbReference type="SUPFAM" id="SSF49265">
    <property type="entry name" value="Fibronectin type III"/>
    <property type="match status" value="5"/>
</dbReference>
<feature type="domain" description="Tyrosine-protein phosphatase" evidence="14">
    <location>
        <begin position="1225"/>
        <end position="1487"/>
    </location>
</feature>
<feature type="compositionally biased region" description="Polar residues" evidence="12">
    <location>
        <begin position="1599"/>
        <end position="1612"/>
    </location>
</feature>
<feature type="compositionally biased region" description="Polar residues" evidence="12">
    <location>
        <begin position="1548"/>
        <end position="1560"/>
    </location>
</feature>
<dbReference type="PROSITE" id="PS00383">
    <property type="entry name" value="TYR_PHOSPHATASE_1"/>
    <property type="match status" value="1"/>
</dbReference>
<dbReference type="PROSITE" id="PS50853">
    <property type="entry name" value="FN3"/>
    <property type="match status" value="4"/>
</dbReference>
<dbReference type="GO" id="GO:0004725">
    <property type="term" value="F:protein tyrosine phosphatase activity"/>
    <property type="evidence" value="ECO:0007669"/>
    <property type="project" value="UniProtKB-EC"/>
</dbReference>
<keyword evidence="8 13" id="KW-1133">Transmembrane helix</keyword>
<feature type="transmembrane region" description="Helical" evidence="13">
    <location>
        <begin position="1137"/>
        <end position="1160"/>
    </location>
</feature>
<dbReference type="GO" id="GO:0032502">
    <property type="term" value="P:developmental process"/>
    <property type="evidence" value="ECO:0007669"/>
    <property type="project" value="UniProtKB-ARBA"/>
</dbReference>
<evidence type="ECO:0000256" key="6">
    <source>
        <dbReference type="ARBA" id="ARBA00022801"/>
    </source>
</evidence>
<dbReference type="InterPro" id="IPR016130">
    <property type="entry name" value="Tyr_Pase_AS"/>
</dbReference>
<comment type="caution">
    <text evidence="17">The sequence shown here is derived from an EMBL/GenBank/DDBJ whole genome shotgun (WGS) entry which is preliminary data.</text>
</comment>
<feature type="compositionally biased region" description="Low complexity" evidence="12">
    <location>
        <begin position="1587"/>
        <end position="1598"/>
    </location>
</feature>
<dbReference type="Gene3D" id="3.90.190.10">
    <property type="entry name" value="Protein tyrosine phosphatase superfamily"/>
    <property type="match status" value="1"/>
</dbReference>
<evidence type="ECO:0000256" key="12">
    <source>
        <dbReference type="SAM" id="MobiDB-lite"/>
    </source>
</evidence>
<evidence type="ECO:0000313" key="18">
    <source>
        <dbReference type="Proteomes" id="UP000245119"/>
    </source>
</evidence>
<feature type="domain" description="Fibronectin type-III" evidence="16">
    <location>
        <begin position="765"/>
        <end position="870"/>
    </location>
</feature>
<evidence type="ECO:0000256" key="4">
    <source>
        <dbReference type="ARBA" id="ARBA00022729"/>
    </source>
</evidence>
<feature type="domain" description="Tyrosine specific protein phosphatases" evidence="15">
    <location>
        <begin position="1400"/>
        <end position="1478"/>
    </location>
</feature>
<dbReference type="Gene3D" id="2.60.40.10">
    <property type="entry name" value="Immunoglobulins"/>
    <property type="match status" value="5"/>
</dbReference>
<evidence type="ECO:0000256" key="8">
    <source>
        <dbReference type="ARBA" id="ARBA00022989"/>
    </source>
</evidence>
<reference evidence="17 18" key="1">
    <citation type="submission" date="2018-04" db="EMBL/GenBank/DDBJ databases">
        <title>The genome of golden apple snail Pomacea canaliculata provides insight into stress tolerance and invasive adaptation.</title>
        <authorList>
            <person name="Liu C."/>
            <person name="Liu B."/>
            <person name="Ren Y."/>
            <person name="Zhang Y."/>
            <person name="Wang H."/>
            <person name="Li S."/>
            <person name="Jiang F."/>
            <person name="Yin L."/>
            <person name="Zhang G."/>
            <person name="Qian W."/>
            <person name="Fan W."/>
        </authorList>
    </citation>
    <scope>NUCLEOTIDE SEQUENCE [LARGE SCALE GENOMIC DNA]</scope>
    <source>
        <strain evidence="17">SZHN2017</strain>
        <tissue evidence="17">Muscle</tissue>
    </source>
</reference>
<keyword evidence="10" id="KW-0325">Glycoprotein</keyword>
<evidence type="ECO:0000259" key="15">
    <source>
        <dbReference type="PROSITE" id="PS50056"/>
    </source>
</evidence>
<keyword evidence="5" id="KW-0677">Repeat</keyword>
<dbReference type="FunFam" id="3.90.190.10:FF:000102">
    <property type="entry name" value="Receptor-type tyrosine-protein phosphatase"/>
    <property type="match status" value="1"/>
</dbReference>
<feature type="domain" description="Fibronectin type-III" evidence="16">
    <location>
        <begin position="638"/>
        <end position="764"/>
    </location>
</feature>
<dbReference type="SMART" id="SM00194">
    <property type="entry name" value="PTPc"/>
    <property type="match status" value="1"/>
</dbReference>
<evidence type="ECO:0000313" key="17">
    <source>
        <dbReference type="EMBL" id="PVD28533.1"/>
    </source>
</evidence>
<dbReference type="SUPFAM" id="SSF52799">
    <property type="entry name" value="(Phosphotyrosine protein) phosphatases II"/>
    <property type="match status" value="1"/>
</dbReference>
<proteinExistence type="predicted"/>
<dbReference type="SMART" id="SM00060">
    <property type="entry name" value="FN3"/>
    <property type="match status" value="6"/>
</dbReference>
<comment type="catalytic activity">
    <reaction evidence="11">
        <text>O-phospho-L-tyrosyl-[protein] + H2O = L-tyrosyl-[protein] + phosphate</text>
        <dbReference type="Rhea" id="RHEA:10684"/>
        <dbReference type="Rhea" id="RHEA-COMP:10136"/>
        <dbReference type="Rhea" id="RHEA-COMP:20101"/>
        <dbReference type="ChEBI" id="CHEBI:15377"/>
        <dbReference type="ChEBI" id="CHEBI:43474"/>
        <dbReference type="ChEBI" id="CHEBI:46858"/>
        <dbReference type="ChEBI" id="CHEBI:61978"/>
        <dbReference type="EC" id="3.1.3.48"/>
    </reaction>
</comment>
<dbReference type="EMBL" id="PZQS01000006">
    <property type="protein sequence ID" value="PVD28533.1"/>
    <property type="molecule type" value="Genomic_DNA"/>
</dbReference>
<sequence length="1724" mass="191920">MYHRNSWSCSESDSNTWSGGLQQQRSLQIIQLAMSTCHRAEYSHHRIPFKHNLVEYLYRSNINEGDKKEDSSAAQKNQCSVGICFVNVANVSCENIQSVDIVVKPEHHYLIQVQTVGEKYNSTEWVTTTFDTPAGPSGPVEHLRAESVNGFSVSVEWSKPNETNGKLLGYVVHVLQSGLDCVQMILYMLKSTDNTGQDCFDKGKVKCEEYGKNCSKVTYFNGDIEKSQITIAHLLPDTLYTFTVFAVNGAAQNNGAGEAASTNTTTNITVPSNPKDFTATTITKDSINLTWTPPEPRPGPTTYTLVVTDLGSRYYQDSKMDWTNVTHIPGYESKNFTVTGLRPAWNYSFSLSAQTEKGSSENITMTLFTNDSVPGVVQNLNVTPGQVAYKQLTASWRCPDVTDRHTLIRGFFINTTLEGCSEVEVTGCKDKESQISHTTADSQTKSCDIGLCFVNLTDNCDGNETVTIVVKPESCHLIQVQTVGKNFNSTDWGSTTYDSPAGPSGKVKNLNVSYLNESDVSVEWGYPTEPNGLLLGYGLLVYQDQVCERSIWSPQSRKGYFKEKCAEGVYKPKETCNKTETRTSEPLKEDRTEVAISGLKPYTSYNITVFAVNCAKDNNGEGEPDNINFLTNMSASGPVRNLSVVALSDSALQVTWYRPAAVNGELRGYELHVLTNDTKCVQAIKFTNDTTSCKKVEPEADEKLDHCANRTDICRDINSSRQEANITDLLPDTLYTITVFAINDAVQNRGEGQNVSTDGTTNIAAPSKITDFTAVFINNSVTLTWSPPVPRPGPTNYTLVITDLGSRYYQDRTMNSTSKTIDIQGYDITSHIEKDLRSAWNYSFCLSAHTGRGSSQNTSFTISTNDSEPGPVQDLTLTPGQVPYKGVTARWRCPAVTDRNTRITGFAVFVNSVVYIRTADITNEDCESTQSIDLVLTPENRFLIEVFTLGEQFNDTRGVSESYNTSAGPPPVMEVAFHSEQKQQSQKSFQISFCASCLFNESNGKINYFAIIVCEVDSCAQQNDLDSELKVKGLHSWHNASDNNFKDIYRPTNDTWQDHMRNLTGRSRHKRSTDLYEYVVGEDNDCTSKPSSTYCNGPLPPGRSFRVSVASCTAGGCSRSNLSEEVRTLDADEGFPIAAIAGLAAGIVVAVFVVVIVVICKRRLQTKSKGKGKGRKRDLSTRERVDDTELKNLSEKRPILMKDFLDKMTDLRSSPMSDGSTPFSLVMEYEEIKELSPKHPQASAKMDSNKGKNRYTNILPFDHSRVQLKRVAGDECSDYINANFIPGYHSRHEYIATQGPLQHTVDDFWRMVWEQGVPVIVMLSDFIDKGVKKVFPYFPEDDKEDEPQVFGSITVTLKQVQKLSGFSLRTFTLQRGKSKRQVQHFFIENWIDHGANLDLQFLLQFVKTVRTEIPPGSESPMVVHCSAGVGRTGTYIGLDYLTQFIDHTPLSDPIDIFSYVLSMRDCRTTMVQTAEQYVVLYLAAEKLLMVKTGKDNYQEPVYANLAYEEDDNVDEKPEYANVSSPVADDKPVAEQTATEKPLIRHLSTDSSCSTAELITENQEKKNIRPIRQAPKAPPVHEKARRVAQQQSTTTATTTNRFSTDLTSSTDVTHASEPTEDTDVSRTFEQEDSTPTKSQNPMESPEKASLCLGSEISAPIATSVMGVVRLCMQVHNSYTYTEVLRVRGRKRIHIVTSETKYKQQASQCVQRAARTEPDGIDFQVE</sequence>
<dbReference type="InterPro" id="IPR041201">
    <property type="entry name" value="PTPRJ_TM"/>
</dbReference>
<evidence type="ECO:0000256" key="7">
    <source>
        <dbReference type="ARBA" id="ARBA00022912"/>
    </source>
</evidence>